<sequence>MLKPPRLILASASTARLHLLRQIGLEPLVCPSGVDEAQIHDPNPQSLVATLATAKATQVAQQFSPPGVVLGCDSLFELGGVVYGKPADAPTALAQLQQLSGKQGQLHTGHTLIDLTSGETLSRVATTQVFFARLTSAQMQAYVHTSEPLQCAGAFALEGKGGIWVERLTGCPSNVIGLSLPLLREMMQQLGYDLTQYW</sequence>
<dbReference type="PANTHER" id="PTHR43213">
    <property type="entry name" value="BIFUNCTIONAL DTTP/UTP PYROPHOSPHATASE/METHYLTRANSFERASE PROTEIN-RELATED"/>
    <property type="match status" value="1"/>
</dbReference>
<dbReference type="PANTHER" id="PTHR43213:SF5">
    <property type="entry name" value="BIFUNCTIONAL DTTP_UTP PYROPHOSPHATASE_METHYLTRANSFERASE PROTEIN-RELATED"/>
    <property type="match status" value="1"/>
</dbReference>
<accession>A0A1J0AGI1</accession>
<reference evidence="4 5" key="1">
    <citation type="submission" date="2016-10" db="EMBL/GenBank/DDBJ databases">
        <title>Description of Gloeomargarita lithophora gen. nov., sp. nov., a thylakoid-bearing basal-branching cyanobacterium with intracellular carbonates, and proposal for Gloeomargaritales ord. nov.</title>
        <authorList>
            <person name="Moreira D."/>
            <person name="Tavera R."/>
            <person name="Benzerara K."/>
            <person name="Skouri-Panet F."/>
            <person name="Couradeau E."/>
            <person name="Gerard E."/>
            <person name="Loussert C."/>
            <person name="Novelo E."/>
            <person name="Zivanovic Y."/>
            <person name="Lopez-Garcia P."/>
        </authorList>
    </citation>
    <scope>NUCLEOTIDE SEQUENCE [LARGE SCALE GENOMIC DNA]</scope>
    <source>
        <strain evidence="4 5">D10</strain>
    </source>
</reference>
<dbReference type="KEGG" id="glt:GlitD10_2715"/>
<comment type="catalytic activity">
    <reaction evidence="3">
        <text>a 2'-deoxyribonucleoside 5'-triphosphate + H2O = a 2'-deoxyribonucleoside 5'-phosphate + diphosphate + H(+)</text>
        <dbReference type="Rhea" id="RHEA:44644"/>
        <dbReference type="ChEBI" id="CHEBI:15377"/>
        <dbReference type="ChEBI" id="CHEBI:15378"/>
        <dbReference type="ChEBI" id="CHEBI:33019"/>
        <dbReference type="ChEBI" id="CHEBI:61560"/>
        <dbReference type="ChEBI" id="CHEBI:65317"/>
        <dbReference type="EC" id="3.6.1.9"/>
    </reaction>
</comment>
<keyword evidence="3" id="KW-0963">Cytoplasm</keyword>
<dbReference type="InterPro" id="IPR029001">
    <property type="entry name" value="ITPase-like_fam"/>
</dbReference>
<protein>
    <recommendedName>
        <fullName evidence="3">Nucleoside triphosphate pyrophosphatase</fullName>
        <ecNumber evidence="3">3.6.1.9</ecNumber>
    </recommendedName>
    <alternativeName>
        <fullName evidence="3">Nucleotide pyrophosphatase</fullName>
        <shortName evidence="3">Nucleotide PPase</shortName>
    </alternativeName>
</protein>
<dbReference type="PIRSF" id="PIRSF006305">
    <property type="entry name" value="Maf"/>
    <property type="match status" value="1"/>
</dbReference>
<dbReference type="EMBL" id="CP017675">
    <property type="protein sequence ID" value="APB35058.1"/>
    <property type="molecule type" value="Genomic_DNA"/>
</dbReference>
<dbReference type="STRING" id="1188229.GlitD10_2715"/>
<comment type="catalytic activity">
    <reaction evidence="3">
        <text>a ribonucleoside 5'-triphosphate + H2O = a ribonucleoside 5'-phosphate + diphosphate + H(+)</text>
        <dbReference type="Rhea" id="RHEA:23996"/>
        <dbReference type="ChEBI" id="CHEBI:15377"/>
        <dbReference type="ChEBI" id="CHEBI:15378"/>
        <dbReference type="ChEBI" id="CHEBI:33019"/>
        <dbReference type="ChEBI" id="CHEBI:58043"/>
        <dbReference type="ChEBI" id="CHEBI:61557"/>
        <dbReference type="EC" id="3.6.1.9"/>
    </reaction>
</comment>
<organism evidence="4 5">
    <name type="scientific">Gloeomargarita lithophora Alchichica-D10</name>
    <dbReference type="NCBI Taxonomy" id="1188229"/>
    <lineage>
        <taxon>Bacteria</taxon>
        <taxon>Bacillati</taxon>
        <taxon>Cyanobacteriota</taxon>
        <taxon>Cyanophyceae</taxon>
        <taxon>Gloeomargaritales</taxon>
        <taxon>Gloeomargaritaceae</taxon>
        <taxon>Gloeomargarita</taxon>
    </lineage>
</organism>
<feature type="active site" description="Proton acceptor" evidence="3">
    <location>
        <position position="73"/>
    </location>
</feature>
<dbReference type="SUPFAM" id="SSF52972">
    <property type="entry name" value="ITPase-like"/>
    <property type="match status" value="1"/>
</dbReference>
<name>A0A1J0AGI1_9CYAN</name>
<proteinExistence type="inferred from homology"/>
<dbReference type="GO" id="GO:0047429">
    <property type="term" value="F:nucleoside triphosphate diphosphatase activity"/>
    <property type="evidence" value="ECO:0007669"/>
    <property type="project" value="UniProtKB-EC"/>
</dbReference>
<dbReference type="NCBIfam" id="TIGR00172">
    <property type="entry name" value="maf"/>
    <property type="match status" value="1"/>
</dbReference>
<dbReference type="RefSeq" id="WP_071455403.1">
    <property type="nucleotide sequence ID" value="NZ_CP017675.1"/>
</dbReference>
<dbReference type="GO" id="GO:0005737">
    <property type="term" value="C:cytoplasm"/>
    <property type="evidence" value="ECO:0007669"/>
    <property type="project" value="UniProtKB-SubCell"/>
</dbReference>
<evidence type="ECO:0000256" key="1">
    <source>
        <dbReference type="ARBA" id="ARBA00001968"/>
    </source>
</evidence>
<dbReference type="GO" id="GO:0009117">
    <property type="term" value="P:nucleotide metabolic process"/>
    <property type="evidence" value="ECO:0007669"/>
    <property type="project" value="UniProtKB-KW"/>
</dbReference>
<dbReference type="EC" id="3.6.1.9" evidence="3"/>
<evidence type="ECO:0000256" key="3">
    <source>
        <dbReference type="HAMAP-Rule" id="MF_00528"/>
    </source>
</evidence>
<gene>
    <name evidence="4" type="primary">maf</name>
    <name evidence="4" type="ORF">GlitD10_2715</name>
</gene>
<dbReference type="HAMAP" id="MF_00528">
    <property type="entry name" value="Maf"/>
    <property type="match status" value="1"/>
</dbReference>
<evidence type="ECO:0000313" key="4">
    <source>
        <dbReference type="EMBL" id="APB35058.1"/>
    </source>
</evidence>
<dbReference type="InterPro" id="IPR003697">
    <property type="entry name" value="Maf-like"/>
</dbReference>
<dbReference type="AlphaFoldDB" id="A0A1J0AGI1"/>
<comment type="subcellular location">
    <subcellularLocation>
        <location evidence="3">Cytoplasm</location>
    </subcellularLocation>
</comment>
<dbReference type="CDD" id="cd00555">
    <property type="entry name" value="Maf"/>
    <property type="match status" value="1"/>
</dbReference>
<dbReference type="Pfam" id="PF02545">
    <property type="entry name" value="Maf"/>
    <property type="match status" value="1"/>
</dbReference>
<comment type="cofactor">
    <cofactor evidence="1 3">
        <name>a divalent metal cation</name>
        <dbReference type="ChEBI" id="CHEBI:60240"/>
    </cofactor>
</comment>
<evidence type="ECO:0000256" key="2">
    <source>
        <dbReference type="ARBA" id="ARBA00022801"/>
    </source>
</evidence>
<comment type="similarity">
    <text evidence="3">Belongs to the Maf family.</text>
</comment>
<keyword evidence="3" id="KW-0546">Nucleotide metabolism</keyword>
<dbReference type="Proteomes" id="UP000180235">
    <property type="component" value="Chromosome"/>
</dbReference>
<dbReference type="Gene3D" id="3.90.950.10">
    <property type="match status" value="1"/>
</dbReference>
<comment type="function">
    <text evidence="3">Nucleoside triphosphate pyrophosphatase. May have a dual role in cell division arrest and in preventing the incorporation of modified nucleotides into cellular nucleic acids.</text>
</comment>
<keyword evidence="5" id="KW-1185">Reference proteome</keyword>
<dbReference type="OrthoDB" id="9807767at2"/>
<keyword evidence="2 3" id="KW-0378">Hydrolase</keyword>
<comment type="caution">
    <text evidence="3">Lacks conserved residue(s) required for the propagation of feature annotation.</text>
</comment>
<evidence type="ECO:0000313" key="5">
    <source>
        <dbReference type="Proteomes" id="UP000180235"/>
    </source>
</evidence>